<dbReference type="Proteomes" id="UP001642464">
    <property type="component" value="Unassembled WGS sequence"/>
</dbReference>
<keyword evidence="2" id="KW-1185">Reference proteome</keyword>
<evidence type="ECO:0000313" key="2">
    <source>
        <dbReference type="Proteomes" id="UP001642464"/>
    </source>
</evidence>
<gene>
    <name evidence="1" type="ORF">SCF082_LOCUS6757</name>
</gene>
<protein>
    <recommendedName>
        <fullName evidence="3">Heterokaryon incompatibility domain-containing protein</fullName>
    </recommendedName>
</protein>
<evidence type="ECO:0000313" key="1">
    <source>
        <dbReference type="EMBL" id="CAK9001035.1"/>
    </source>
</evidence>
<accession>A0ABP0IEK6</accession>
<proteinExistence type="predicted"/>
<evidence type="ECO:0008006" key="3">
    <source>
        <dbReference type="Google" id="ProtNLM"/>
    </source>
</evidence>
<dbReference type="EMBL" id="CAXAMM010003728">
    <property type="protein sequence ID" value="CAK9001035.1"/>
    <property type="molecule type" value="Genomic_DNA"/>
</dbReference>
<sequence>MEWPLETPRNGRYPTFWVDKFCIDQRELADGLRVLPVNVMSCRSVLCLCGKTFPTRLWCAWELCVLLSFSSIEQALQQLVVVTLSKQALSELANFDLSKSGCFDPNEEFRLRRVIDAIGGQRFENKIQALGQMILDRETGVSEGLLVPDKRGLSVADSEALGVSHSTEVEEEGNEPMVQVSF</sequence>
<reference evidence="1 2" key="1">
    <citation type="submission" date="2024-02" db="EMBL/GenBank/DDBJ databases">
        <authorList>
            <person name="Chen Y."/>
            <person name="Shah S."/>
            <person name="Dougan E. K."/>
            <person name="Thang M."/>
            <person name="Chan C."/>
        </authorList>
    </citation>
    <scope>NUCLEOTIDE SEQUENCE [LARGE SCALE GENOMIC DNA]</scope>
</reference>
<name>A0ABP0IEK6_9DINO</name>
<comment type="caution">
    <text evidence="1">The sequence shown here is derived from an EMBL/GenBank/DDBJ whole genome shotgun (WGS) entry which is preliminary data.</text>
</comment>
<organism evidence="1 2">
    <name type="scientific">Durusdinium trenchii</name>
    <dbReference type="NCBI Taxonomy" id="1381693"/>
    <lineage>
        <taxon>Eukaryota</taxon>
        <taxon>Sar</taxon>
        <taxon>Alveolata</taxon>
        <taxon>Dinophyceae</taxon>
        <taxon>Suessiales</taxon>
        <taxon>Symbiodiniaceae</taxon>
        <taxon>Durusdinium</taxon>
    </lineage>
</organism>